<name>A0ACC2N0D4_9HYME</name>
<accession>A0ACC2N0D4</accession>
<gene>
    <name evidence="1" type="ORF">QAD02_006070</name>
</gene>
<comment type="caution">
    <text evidence="1">The sequence shown here is derived from an EMBL/GenBank/DDBJ whole genome shotgun (WGS) entry which is preliminary data.</text>
</comment>
<sequence>MFGIVRTSLKLFLIWVLFAQHVVADVTRSEKSSKSWKNITDSNAISNTPEYIYRLPQLVKPVGYRLNVVIRVGNFGQTNLDFQGIVEIDVVVEKATDEIILHSKGLTISKYLITKFGEGEKLYSISKIVLTDLDFVVFKRTLGNFEVGMYTIAIAYHGDRQNDQRSLFVRSYKDDKGNKGWYAATNFEPIGARSVFPCFDEPGFKAKFNISITHNETFSANSNTWRISISGPDPHRMVTTSFEETPRMSTYSIAFFVSNFNTDCENDGVLRILTRQHSSNNTEFSLLTGRFVLDTLGKYTGIPYSKYAKKMDVIAVPDEDFDGTKSWGIALYKENVLLFNEANGEKYDKRPMIVKTISSALAHQWFGNLVSPKWWKSVWLTQGISSFFAQYIAAKINPQWRSAENFVVQDLFTTLLRDDVDREALNFDPVTAEQIEPVLEFSRDKGAVIIRMMQHFLTDAVLQSGLRNYLNKKAGDAADSDDLFQAIDEVAQTEKMQVLKPFNLAKVMSTWINCPGYPLITVTRNYHKNSIHLNQENYVLFDDGTKKKCIWNIPINYATTKDMNFTLTTPEFWLTNTSLEITTSASAGDWILLNKQVTGYYRVNYDENNWHLIINYMKSSKKSLLNIHQLNRAQLFNDALILMNGNRLSLSILLKLITILEQESDYIVWISALNTIEWLRPVLVFTQYYPIFEEYLQRIERSLGDEFEHSLQEAMYNGGTVPLATYRTIYFDHNSCSSDEDLKNFISWVTNKISSPYDTAPWILCCDYRAAKDGEWSQLVHQASQKNIKFDEGSENVMCFRDGKSFQSYLTLIQDDSTRNVEEGTSQSQYSQHAGIEFIVQHFMDLSMNNLNNPEDLVRFVEAATTTRAGLHQEYFEWIRKTMDVKLIETIEKVTHWDLVDLSSPERRRVFFDHRNCSDDHDLRNLLQWIVDKNSSSSTMIPCCDYRKASDDQYNQIASYITQNDTISDSSFQDKVLCLSNPKVLRDYLSFTARNNSQPQHPNESPTSGILDVPEMDFIIIRLLKILRNTLNEPDALIDFVSAAFTTRTQLKKLAEIHEVEEGRQNYWTSTIVIQAAEKIRWLEKNKQVLIDWTTENDRKLTRKL</sequence>
<reference evidence="1" key="1">
    <citation type="submission" date="2023-04" db="EMBL/GenBank/DDBJ databases">
        <title>A chromosome-level genome assembly of the parasitoid wasp Eretmocerus hayati.</title>
        <authorList>
            <person name="Zhong Y."/>
            <person name="Liu S."/>
            <person name="Liu Y."/>
        </authorList>
    </citation>
    <scope>NUCLEOTIDE SEQUENCE</scope>
    <source>
        <strain evidence="1">ZJU_SS_LIU_2023</strain>
    </source>
</reference>
<organism evidence="1 2">
    <name type="scientific">Eretmocerus hayati</name>
    <dbReference type="NCBI Taxonomy" id="131215"/>
    <lineage>
        <taxon>Eukaryota</taxon>
        <taxon>Metazoa</taxon>
        <taxon>Ecdysozoa</taxon>
        <taxon>Arthropoda</taxon>
        <taxon>Hexapoda</taxon>
        <taxon>Insecta</taxon>
        <taxon>Pterygota</taxon>
        <taxon>Neoptera</taxon>
        <taxon>Endopterygota</taxon>
        <taxon>Hymenoptera</taxon>
        <taxon>Apocrita</taxon>
        <taxon>Proctotrupomorpha</taxon>
        <taxon>Chalcidoidea</taxon>
        <taxon>Aphelinidae</taxon>
        <taxon>Aphelininae</taxon>
        <taxon>Eretmocerus</taxon>
    </lineage>
</organism>
<dbReference type="Proteomes" id="UP001239111">
    <property type="component" value="Chromosome 4"/>
</dbReference>
<keyword evidence="2" id="KW-1185">Reference proteome</keyword>
<proteinExistence type="predicted"/>
<dbReference type="EMBL" id="CM056744">
    <property type="protein sequence ID" value="KAJ8664408.1"/>
    <property type="molecule type" value="Genomic_DNA"/>
</dbReference>
<evidence type="ECO:0000313" key="2">
    <source>
        <dbReference type="Proteomes" id="UP001239111"/>
    </source>
</evidence>
<protein>
    <submittedName>
        <fullName evidence="1">Uncharacterized protein</fullName>
    </submittedName>
</protein>
<evidence type="ECO:0000313" key="1">
    <source>
        <dbReference type="EMBL" id="KAJ8664408.1"/>
    </source>
</evidence>